<evidence type="ECO:0000313" key="3">
    <source>
        <dbReference type="Proteomes" id="UP001286313"/>
    </source>
</evidence>
<organism evidence="2 3">
    <name type="scientific">Petrolisthes cinctipes</name>
    <name type="common">Flat porcelain crab</name>
    <dbReference type="NCBI Taxonomy" id="88211"/>
    <lineage>
        <taxon>Eukaryota</taxon>
        <taxon>Metazoa</taxon>
        <taxon>Ecdysozoa</taxon>
        <taxon>Arthropoda</taxon>
        <taxon>Crustacea</taxon>
        <taxon>Multicrustacea</taxon>
        <taxon>Malacostraca</taxon>
        <taxon>Eumalacostraca</taxon>
        <taxon>Eucarida</taxon>
        <taxon>Decapoda</taxon>
        <taxon>Pleocyemata</taxon>
        <taxon>Anomura</taxon>
        <taxon>Galatheoidea</taxon>
        <taxon>Porcellanidae</taxon>
        <taxon>Petrolisthes</taxon>
    </lineage>
</organism>
<dbReference type="EMBL" id="JAWQEG010003777">
    <property type="protein sequence ID" value="KAK3864539.1"/>
    <property type="molecule type" value="Genomic_DNA"/>
</dbReference>
<dbReference type="Proteomes" id="UP001286313">
    <property type="component" value="Unassembled WGS sequence"/>
</dbReference>
<evidence type="ECO:0000313" key="2">
    <source>
        <dbReference type="EMBL" id="KAK3864539.1"/>
    </source>
</evidence>
<name>A0AAE1EZE3_PETCI</name>
<proteinExistence type="predicted"/>
<dbReference type="AlphaFoldDB" id="A0AAE1EZE3"/>
<accession>A0AAE1EZE3</accession>
<feature type="region of interest" description="Disordered" evidence="1">
    <location>
        <begin position="101"/>
        <end position="133"/>
    </location>
</feature>
<comment type="caution">
    <text evidence="2">The sequence shown here is derived from an EMBL/GenBank/DDBJ whole genome shotgun (WGS) entry which is preliminary data.</text>
</comment>
<reference evidence="2" key="1">
    <citation type="submission" date="2023-10" db="EMBL/GenBank/DDBJ databases">
        <title>Genome assemblies of two species of porcelain crab, Petrolisthes cinctipes and Petrolisthes manimaculis (Anomura: Porcellanidae).</title>
        <authorList>
            <person name="Angst P."/>
        </authorList>
    </citation>
    <scope>NUCLEOTIDE SEQUENCE</scope>
    <source>
        <strain evidence="2">PB745_01</strain>
        <tissue evidence="2">Gill</tissue>
    </source>
</reference>
<gene>
    <name evidence="2" type="ORF">Pcinc_029806</name>
</gene>
<protein>
    <submittedName>
        <fullName evidence="2">Uncharacterized protein</fullName>
    </submittedName>
</protein>
<feature type="compositionally biased region" description="Polar residues" evidence="1">
    <location>
        <begin position="120"/>
        <end position="133"/>
    </location>
</feature>
<keyword evidence="3" id="KW-1185">Reference proteome</keyword>
<sequence>MASCLPLPFPDHCSPPDPHLKDGNVWSQVGLHIISTTRVMDTMIQASHNYVRHSHLLATLLLFTFMWATPALPFTRSLKLNGRQPRWLEGVLAPVRESGLARINGAPPSWNPTPLRERLSTQQSQPNSSDIAT</sequence>
<evidence type="ECO:0000256" key="1">
    <source>
        <dbReference type="SAM" id="MobiDB-lite"/>
    </source>
</evidence>